<dbReference type="EC" id="1.5.1.3" evidence="3"/>
<evidence type="ECO:0000313" key="8">
    <source>
        <dbReference type="EMBL" id="NSG84192.1"/>
    </source>
</evidence>
<comment type="caution">
    <text evidence="8">The sequence shown here is derived from an EMBL/GenBank/DDBJ whole genome shotgun (WGS) entry which is preliminary data.</text>
</comment>
<evidence type="ECO:0000256" key="3">
    <source>
        <dbReference type="ARBA" id="ARBA00012856"/>
    </source>
</evidence>
<evidence type="ECO:0000313" key="9">
    <source>
        <dbReference type="Proteomes" id="UP001644719"/>
    </source>
</evidence>
<dbReference type="Proteomes" id="UP001644719">
    <property type="component" value="Unassembled WGS sequence"/>
</dbReference>
<dbReference type="PANTHER" id="PTHR48069:SF3">
    <property type="entry name" value="DIHYDROFOLATE REDUCTASE"/>
    <property type="match status" value="1"/>
</dbReference>
<dbReference type="PROSITE" id="PS51330">
    <property type="entry name" value="DHFR_2"/>
    <property type="match status" value="1"/>
</dbReference>
<dbReference type="Pfam" id="PF00186">
    <property type="entry name" value="DHFR_1"/>
    <property type="match status" value="1"/>
</dbReference>
<feature type="domain" description="DHFR" evidence="7">
    <location>
        <begin position="1"/>
        <end position="171"/>
    </location>
</feature>
<evidence type="ECO:0000256" key="6">
    <source>
        <dbReference type="ARBA" id="ARBA00023002"/>
    </source>
</evidence>
<dbReference type="RefSeq" id="WP_173769175.1">
    <property type="nucleotide sequence ID" value="NZ_JAAITS010000004.1"/>
</dbReference>
<dbReference type="Gene3D" id="3.40.430.10">
    <property type="entry name" value="Dihydrofolate Reductase, subunit A"/>
    <property type="match status" value="1"/>
</dbReference>
<dbReference type="InterPro" id="IPR024072">
    <property type="entry name" value="DHFR-like_dom_sf"/>
</dbReference>
<sequence>MLSAIVCMDNFGGIGKNGDLLYKIPDDLKRFKEITMGHSVIMGRKTWNSIGNKPLKSRNNIVLSTTLNYAAEPINEDNGYATDVNILKKMTKEEIKFIVEMPTKYFAIGGESIYKMFLPHCEKVYATIVNRCISTADVFFPIEYLLNNFDEIESIDKTYGNLSYSFKTFIRKENCKTVSNAYSDPVFGHDAVKNPSHYIGKKYEVISFIEDRGLGYCLGNVAKYICRAGKKYPGDSQKELQDLNKAKWYLERRLTEDNTVDVEDQKFKIDVNDFIEDQELNYNRGEIIRCISTWCADNVEVNLKISLALLDSEIHRMEDGAA</sequence>
<keyword evidence="5" id="KW-0521">NADP</keyword>
<dbReference type="CDD" id="cd00209">
    <property type="entry name" value="DHFR"/>
    <property type="match status" value="1"/>
</dbReference>
<evidence type="ECO:0000256" key="4">
    <source>
        <dbReference type="ARBA" id="ARBA00022563"/>
    </source>
</evidence>
<keyword evidence="4" id="KW-0554">One-carbon metabolism</keyword>
<dbReference type="PRINTS" id="PR00070">
    <property type="entry name" value="DHFR"/>
</dbReference>
<dbReference type="EMBL" id="JAAITS010000004">
    <property type="protein sequence ID" value="NSG84192.1"/>
    <property type="molecule type" value="Genomic_DNA"/>
</dbReference>
<dbReference type="Pfam" id="PF11753">
    <property type="entry name" value="DUF3310"/>
    <property type="match status" value="1"/>
</dbReference>
<evidence type="ECO:0000256" key="2">
    <source>
        <dbReference type="ARBA" id="ARBA00009539"/>
    </source>
</evidence>
<keyword evidence="6" id="KW-0560">Oxidoreductase</keyword>
<proteinExistence type="inferred from homology"/>
<dbReference type="InterPro" id="IPR001796">
    <property type="entry name" value="DHFR_dom"/>
</dbReference>
<dbReference type="InterPro" id="IPR021739">
    <property type="entry name" value="SaV-like"/>
</dbReference>
<keyword evidence="9" id="KW-1185">Reference proteome</keyword>
<evidence type="ECO:0000256" key="5">
    <source>
        <dbReference type="ARBA" id="ARBA00022857"/>
    </source>
</evidence>
<evidence type="ECO:0000256" key="1">
    <source>
        <dbReference type="ARBA" id="ARBA00004903"/>
    </source>
</evidence>
<organism evidence="8 9">
    <name type="scientific">Blautia faecis</name>
    <dbReference type="NCBI Taxonomy" id="871665"/>
    <lineage>
        <taxon>Bacteria</taxon>
        <taxon>Bacillati</taxon>
        <taxon>Bacillota</taxon>
        <taxon>Clostridia</taxon>
        <taxon>Lachnospirales</taxon>
        <taxon>Lachnospiraceae</taxon>
        <taxon>Blautia</taxon>
    </lineage>
</organism>
<accession>A0ABX2H421</accession>
<gene>
    <name evidence="8" type="ORF">G5B17_01780</name>
</gene>
<evidence type="ECO:0000259" key="7">
    <source>
        <dbReference type="PROSITE" id="PS51330"/>
    </source>
</evidence>
<reference evidence="8 9" key="1">
    <citation type="journal article" date="2020" name="Cell Host Microbe">
        <title>Functional and Genomic Variation between Human-Derived Isolates of Lachnospiraceae Reveals Inter- and Intra-Species Diversity.</title>
        <authorList>
            <person name="Sorbara M.T."/>
            <person name="Littmann E.R."/>
            <person name="Fontana E."/>
            <person name="Moody T.U."/>
            <person name="Kohout C.E."/>
            <person name="Gjonbalaj M."/>
            <person name="Eaton V."/>
            <person name="Seok R."/>
            <person name="Leiner I.M."/>
            <person name="Pamer E.G."/>
        </authorList>
    </citation>
    <scope>NUCLEOTIDE SEQUENCE [LARGE SCALE GENOMIC DNA]</scope>
    <source>
        <strain evidence="8 9">MSK.17.74</strain>
    </source>
</reference>
<dbReference type="PANTHER" id="PTHR48069">
    <property type="entry name" value="DIHYDROFOLATE REDUCTASE"/>
    <property type="match status" value="1"/>
</dbReference>
<protein>
    <recommendedName>
        <fullName evidence="3">dihydrofolate reductase</fullName>
        <ecNumber evidence="3">1.5.1.3</ecNumber>
    </recommendedName>
</protein>
<name>A0ABX2H421_9FIRM</name>
<dbReference type="SUPFAM" id="SSF53597">
    <property type="entry name" value="Dihydrofolate reductase-like"/>
    <property type="match status" value="1"/>
</dbReference>
<comment type="similarity">
    <text evidence="2">Belongs to the dihydrofolate reductase family.</text>
</comment>
<dbReference type="InterPro" id="IPR012259">
    <property type="entry name" value="DHFR"/>
</dbReference>
<comment type="pathway">
    <text evidence="1">Cofactor biosynthesis; tetrahydrofolate biosynthesis; 5,6,7,8-tetrahydrofolate from 7,8-dihydrofolate: step 1/1.</text>
</comment>